<evidence type="ECO:0000313" key="2">
    <source>
        <dbReference type="EMBL" id="KAJ4490226.1"/>
    </source>
</evidence>
<protein>
    <recommendedName>
        <fullName evidence="4">FAS1 domain-containing protein</fullName>
    </recommendedName>
</protein>
<comment type="caution">
    <text evidence="2">The sequence shown here is derived from an EMBL/GenBank/DDBJ whole genome shotgun (WGS) entry which is preliminary data.</text>
</comment>
<organism evidence="2 3">
    <name type="scientific">Lentinula aciculospora</name>
    <dbReference type="NCBI Taxonomy" id="153920"/>
    <lineage>
        <taxon>Eukaryota</taxon>
        <taxon>Fungi</taxon>
        <taxon>Dikarya</taxon>
        <taxon>Basidiomycota</taxon>
        <taxon>Agaricomycotina</taxon>
        <taxon>Agaricomycetes</taxon>
        <taxon>Agaricomycetidae</taxon>
        <taxon>Agaricales</taxon>
        <taxon>Marasmiineae</taxon>
        <taxon>Omphalotaceae</taxon>
        <taxon>Lentinula</taxon>
    </lineage>
</organism>
<sequence length="181" mass="18894">MFASVDVLVFTVLSLLLSNVAGVPTADPGIVVTDDVINALGGGLIQNFSASIDLESFLTNFITMDFTASNMLLLFEMTLNTVSLLAGVNDTAFMSFNHTFDPPVVIPALGTADSGTIDNVLMVQGTINSLDIIPLAELDILDMNVTIHVASIGGVGGIPITTNGLTETDVPTTYSLQTLSV</sequence>
<accession>A0A9W9DYR2</accession>
<dbReference type="AlphaFoldDB" id="A0A9W9DYR2"/>
<evidence type="ECO:0000313" key="3">
    <source>
        <dbReference type="Proteomes" id="UP001150266"/>
    </source>
</evidence>
<evidence type="ECO:0000256" key="1">
    <source>
        <dbReference type="SAM" id="SignalP"/>
    </source>
</evidence>
<dbReference type="EMBL" id="JAOTPV010000001">
    <property type="protein sequence ID" value="KAJ4490226.1"/>
    <property type="molecule type" value="Genomic_DNA"/>
</dbReference>
<name>A0A9W9DYR2_9AGAR</name>
<dbReference type="Proteomes" id="UP001150266">
    <property type="component" value="Unassembled WGS sequence"/>
</dbReference>
<keyword evidence="3" id="KW-1185">Reference proteome</keyword>
<gene>
    <name evidence="2" type="ORF">J3R30DRAFT_48548</name>
</gene>
<reference evidence="2" key="1">
    <citation type="submission" date="2022-08" db="EMBL/GenBank/DDBJ databases">
        <title>A Global Phylogenomic Analysis of the Shiitake Genus Lentinula.</title>
        <authorList>
            <consortium name="DOE Joint Genome Institute"/>
            <person name="Sierra-Patev S."/>
            <person name="Min B."/>
            <person name="Naranjo-Ortiz M."/>
            <person name="Looney B."/>
            <person name="Konkel Z."/>
            <person name="Slot J.C."/>
            <person name="Sakamoto Y."/>
            <person name="Steenwyk J.L."/>
            <person name="Rokas A."/>
            <person name="Carro J."/>
            <person name="Camarero S."/>
            <person name="Ferreira P."/>
            <person name="Molpeceres G."/>
            <person name="Ruiz-Duenas F.J."/>
            <person name="Serrano A."/>
            <person name="Henrissat B."/>
            <person name="Drula E."/>
            <person name="Hughes K.W."/>
            <person name="Mata J.L."/>
            <person name="Ishikawa N.K."/>
            <person name="Vargas-Isla R."/>
            <person name="Ushijima S."/>
            <person name="Smith C.A."/>
            <person name="Ahrendt S."/>
            <person name="Andreopoulos W."/>
            <person name="He G."/>
            <person name="Labutti K."/>
            <person name="Lipzen A."/>
            <person name="Ng V."/>
            <person name="Riley R."/>
            <person name="Sandor L."/>
            <person name="Barry K."/>
            <person name="Martinez A.T."/>
            <person name="Xiao Y."/>
            <person name="Gibbons J.G."/>
            <person name="Terashima K."/>
            <person name="Grigoriev I.V."/>
            <person name="Hibbett D.S."/>
        </authorList>
    </citation>
    <scope>NUCLEOTIDE SEQUENCE</scope>
    <source>
        <strain evidence="2">JLM2183</strain>
    </source>
</reference>
<feature type="signal peptide" evidence="1">
    <location>
        <begin position="1"/>
        <end position="22"/>
    </location>
</feature>
<evidence type="ECO:0008006" key="4">
    <source>
        <dbReference type="Google" id="ProtNLM"/>
    </source>
</evidence>
<keyword evidence="1" id="KW-0732">Signal</keyword>
<feature type="chain" id="PRO_5040971158" description="FAS1 domain-containing protein" evidence="1">
    <location>
        <begin position="23"/>
        <end position="181"/>
    </location>
</feature>
<proteinExistence type="predicted"/>
<dbReference type="OrthoDB" id="3251634at2759"/>